<dbReference type="GO" id="GO:0005634">
    <property type="term" value="C:nucleus"/>
    <property type="evidence" value="ECO:0007669"/>
    <property type="project" value="TreeGrafter"/>
</dbReference>
<protein>
    <submittedName>
        <fullName evidence="6">Kinase</fullName>
    </submittedName>
</protein>
<organism evidence="6">
    <name type="scientific">Hexamita inflata</name>
    <dbReference type="NCBI Taxonomy" id="28002"/>
    <lineage>
        <taxon>Eukaryota</taxon>
        <taxon>Metamonada</taxon>
        <taxon>Diplomonadida</taxon>
        <taxon>Hexamitidae</taxon>
        <taxon>Hexamitinae</taxon>
        <taxon>Hexamita</taxon>
    </lineage>
</organism>
<dbReference type="PROSITE" id="PS00107">
    <property type="entry name" value="PROTEIN_KINASE_ATP"/>
    <property type="match status" value="1"/>
</dbReference>
<evidence type="ECO:0000313" key="8">
    <source>
        <dbReference type="Proteomes" id="UP001642409"/>
    </source>
</evidence>
<accession>A0AA86P6B3</accession>
<dbReference type="Pfam" id="PF00069">
    <property type="entry name" value="Pkinase"/>
    <property type="match status" value="1"/>
</dbReference>
<dbReference type="EMBL" id="CAXDID020000524">
    <property type="protein sequence ID" value="CAL6099866.1"/>
    <property type="molecule type" value="Genomic_DNA"/>
</dbReference>
<evidence type="ECO:0000259" key="5">
    <source>
        <dbReference type="PROSITE" id="PS50011"/>
    </source>
</evidence>
<evidence type="ECO:0000313" key="7">
    <source>
        <dbReference type="EMBL" id="CAL6099866.1"/>
    </source>
</evidence>
<dbReference type="InterPro" id="IPR008271">
    <property type="entry name" value="Ser/Thr_kinase_AS"/>
</dbReference>
<dbReference type="PROSITE" id="PS00108">
    <property type="entry name" value="PROTEIN_KINASE_ST"/>
    <property type="match status" value="1"/>
</dbReference>
<dbReference type="PROSITE" id="PS50011">
    <property type="entry name" value="PROTEIN_KINASE_DOM"/>
    <property type="match status" value="1"/>
</dbReference>
<reference evidence="7 8" key="2">
    <citation type="submission" date="2024-07" db="EMBL/GenBank/DDBJ databases">
        <authorList>
            <person name="Akdeniz Z."/>
        </authorList>
    </citation>
    <scope>NUCLEOTIDE SEQUENCE [LARGE SCALE GENOMIC DNA]</scope>
</reference>
<dbReference type="GO" id="GO:0044773">
    <property type="term" value="P:mitotic DNA damage checkpoint signaling"/>
    <property type="evidence" value="ECO:0007669"/>
    <property type="project" value="TreeGrafter"/>
</dbReference>
<keyword evidence="8" id="KW-1185">Reference proteome</keyword>
<name>A0AA86P6B3_9EUKA</name>
<dbReference type="Proteomes" id="UP001642409">
    <property type="component" value="Unassembled WGS sequence"/>
</dbReference>
<keyword evidence="1 3" id="KW-0547">Nucleotide-binding</keyword>
<dbReference type="PANTHER" id="PTHR44167">
    <property type="entry name" value="OVARIAN-SPECIFIC SERINE/THREONINE-PROTEIN KINASE LOK-RELATED"/>
    <property type="match status" value="1"/>
</dbReference>
<evidence type="ECO:0000256" key="3">
    <source>
        <dbReference type="PROSITE-ProRule" id="PRU10141"/>
    </source>
</evidence>
<evidence type="ECO:0000256" key="1">
    <source>
        <dbReference type="ARBA" id="ARBA00022741"/>
    </source>
</evidence>
<dbReference type="GO" id="GO:0005737">
    <property type="term" value="C:cytoplasm"/>
    <property type="evidence" value="ECO:0007669"/>
    <property type="project" value="TreeGrafter"/>
</dbReference>
<dbReference type="Gene3D" id="3.30.200.20">
    <property type="entry name" value="Phosphorylase Kinase, domain 1"/>
    <property type="match status" value="1"/>
</dbReference>
<evidence type="ECO:0000256" key="4">
    <source>
        <dbReference type="RuleBase" id="RU000304"/>
    </source>
</evidence>
<evidence type="ECO:0000256" key="2">
    <source>
        <dbReference type="ARBA" id="ARBA00022840"/>
    </source>
</evidence>
<dbReference type="SUPFAM" id="SSF56112">
    <property type="entry name" value="Protein kinase-like (PK-like)"/>
    <property type="match status" value="1"/>
</dbReference>
<dbReference type="AlphaFoldDB" id="A0AA86P6B3"/>
<keyword evidence="6" id="KW-0418">Kinase</keyword>
<gene>
    <name evidence="6" type="ORF">HINF_LOCUS20344</name>
    <name evidence="7" type="ORF">HINF_LOCUS70286</name>
</gene>
<keyword evidence="2 3" id="KW-0067">ATP-binding</keyword>
<keyword evidence="4" id="KW-0723">Serine/threonine-protein kinase</keyword>
<comment type="similarity">
    <text evidence="4">Belongs to the protein kinase superfamily.</text>
</comment>
<feature type="domain" description="Protein kinase" evidence="5">
    <location>
        <begin position="46"/>
        <end position="362"/>
    </location>
</feature>
<keyword evidence="6" id="KW-0808">Transferase</keyword>
<sequence length="362" mass="42081">MPILHQIQTNVLSIVCDRLINGNQLNDDHEIAEYIYKEILPKIHNYQVVRKLGQGTFGIVYECVQNNIKFALKCPVIRNSKSDKGLKELKFGTREFMIQEYSASKLFNKCCPKHSLQMYDFYLFGPLCAIKMELFGLSLNQQLTHDLDKSIIKQMLEISFELEKSQIIHNDLKLDNFLFDGTTVKLIDFGRALTKYHADYDLNCIALNKTENKQKTQVYKQVSAFSGPYCLMSPQQRNFKFHYFAQDKAAVILCIYYLQQKTYQKFEEIELPVIDQRKICQLINIFGSRAVENIVKDGHPYFGKQTELENELYHVWEEYGFKSVGPLGLLCEKLGIYNEPPLDTSSFDAETIELLDRVIKQI</sequence>
<dbReference type="SMART" id="SM00220">
    <property type="entry name" value="S_TKc"/>
    <property type="match status" value="1"/>
</dbReference>
<dbReference type="GO" id="GO:0005524">
    <property type="term" value="F:ATP binding"/>
    <property type="evidence" value="ECO:0007669"/>
    <property type="project" value="UniProtKB-UniRule"/>
</dbReference>
<dbReference type="InterPro" id="IPR000719">
    <property type="entry name" value="Prot_kinase_dom"/>
</dbReference>
<evidence type="ECO:0000313" key="6">
    <source>
        <dbReference type="EMBL" id="CAI9932699.1"/>
    </source>
</evidence>
<dbReference type="InterPro" id="IPR017441">
    <property type="entry name" value="Protein_kinase_ATP_BS"/>
</dbReference>
<dbReference type="Gene3D" id="1.10.510.10">
    <property type="entry name" value="Transferase(Phosphotransferase) domain 1"/>
    <property type="match status" value="1"/>
</dbReference>
<comment type="caution">
    <text evidence="6">The sequence shown here is derived from an EMBL/GenBank/DDBJ whole genome shotgun (WGS) entry which is preliminary data.</text>
</comment>
<feature type="binding site" evidence="3">
    <location>
        <position position="73"/>
    </location>
    <ligand>
        <name>ATP</name>
        <dbReference type="ChEBI" id="CHEBI:30616"/>
    </ligand>
</feature>
<reference evidence="6" key="1">
    <citation type="submission" date="2023-06" db="EMBL/GenBank/DDBJ databases">
        <authorList>
            <person name="Kurt Z."/>
        </authorList>
    </citation>
    <scope>NUCLEOTIDE SEQUENCE</scope>
</reference>
<dbReference type="EMBL" id="CATOUU010000522">
    <property type="protein sequence ID" value="CAI9932699.1"/>
    <property type="molecule type" value="Genomic_DNA"/>
</dbReference>
<dbReference type="InterPro" id="IPR011009">
    <property type="entry name" value="Kinase-like_dom_sf"/>
</dbReference>
<proteinExistence type="inferred from homology"/>
<dbReference type="PANTHER" id="PTHR44167:SF24">
    <property type="entry name" value="SERINE_THREONINE-PROTEIN KINASE CHK2"/>
    <property type="match status" value="1"/>
</dbReference>
<dbReference type="GO" id="GO:0004674">
    <property type="term" value="F:protein serine/threonine kinase activity"/>
    <property type="evidence" value="ECO:0007669"/>
    <property type="project" value="UniProtKB-KW"/>
</dbReference>